<evidence type="ECO:0000256" key="6">
    <source>
        <dbReference type="ARBA" id="ARBA00022989"/>
    </source>
</evidence>
<evidence type="ECO:0000256" key="7">
    <source>
        <dbReference type="ARBA" id="ARBA00023136"/>
    </source>
</evidence>
<dbReference type="Pfam" id="PF00892">
    <property type="entry name" value="EamA"/>
    <property type="match status" value="1"/>
</dbReference>
<dbReference type="InterPro" id="IPR037185">
    <property type="entry name" value="EmrE-like"/>
</dbReference>
<evidence type="ECO:0000259" key="9">
    <source>
        <dbReference type="Pfam" id="PF00892"/>
    </source>
</evidence>
<evidence type="ECO:0000256" key="4">
    <source>
        <dbReference type="ARBA" id="ARBA00022475"/>
    </source>
</evidence>
<dbReference type="PANTHER" id="PTHR22911">
    <property type="entry name" value="ACYL-MALONYL CONDENSING ENZYME-RELATED"/>
    <property type="match status" value="1"/>
</dbReference>
<feature type="transmembrane region" description="Helical" evidence="8">
    <location>
        <begin position="272"/>
        <end position="292"/>
    </location>
</feature>
<dbReference type="RefSeq" id="WP_283769375.1">
    <property type="nucleotide sequence ID" value="NZ_JAQOSO010000119.1"/>
</dbReference>
<evidence type="ECO:0000313" key="11">
    <source>
        <dbReference type="Proteomes" id="UP001235849"/>
    </source>
</evidence>
<keyword evidence="7 8" id="KW-0472">Membrane</keyword>
<dbReference type="PANTHER" id="PTHR22911:SF137">
    <property type="entry name" value="SOLUTE CARRIER FAMILY 35 MEMBER G2-RELATED"/>
    <property type="match status" value="1"/>
</dbReference>
<evidence type="ECO:0000313" key="10">
    <source>
        <dbReference type="EMBL" id="MDJ1177129.1"/>
    </source>
</evidence>
<feature type="transmembrane region" description="Helical" evidence="8">
    <location>
        <begin position="149"/>
        <end position="166"/>
    </location>
</feature>
<feature type="transmembrane region" description="Helical" evidence="8">
    <location>
        <begin position="242"/>
        <end position="260"/>
    </location>
</feature>
<sequence>MSIQFNIGILYAVLAYGAWGLLPLYWKLLESVPAVEILCHRMIWSALLLLGVLAIQGRLIEVKRLWRSPKRLTLLFSTAALISLNWGIYIYGVNSDRVLEASLGYFINPLFSIFLGYVFLGEKLNIWKLIAVILAVLGVGNLIWELGEIPLIAIGLTLTFGLYGLIRKVAAIQAMAGLTVETLLMTPFALALVMHWAKTGSGHLGLTLPVTLLLIGCGLVTSLPLLWFNLAAKKLHLSTLGFLQYIGPTFQLILAVFLYHEPFTRTHAISFGLIWTALAIYSTHSLVQVVGASKVSHHQ</sequence>
<dbReference type="NCBIfam" id="TIGR00688">
    <property type="entry name" value="rarD"/>
    <property type="match status" value="1"/>
</dbReference>
<comment type="caution">
    <text evidence="10">The sequence shown here is derived from an EMBL/GenBank/DDBJ whole genome shotgun (WGS) entry which is preliminary data.</text>
</comment>
<comment type="subcellular location">
    <subcellularLocation>
        <location evidence="1">Cell membrane</location>
        <topology evidence="1">Multi-pass membrane protein</topology>
    </subcellularLocation>
</comment>
<protein>
    <submittedName>
        <fullName evidence="10">EamA family transporter RarD</fullName>
    </submittedName>
</protein>
<dbReference type="SUPFAM" id="SSF103481">
    <property type="entry name" value="Multidrug resistance efflux transporter EmrE"/>
    <property type="match status" value="2"/>
</dbReference>
<keyword evidence="11" id="KW-1185">Reference proteome</keyword>
<dbReference type="InterPro" id="IPR004626">
    <property type="entry name" value="RarD"/>
</dbReference>
<evidence type="ECO:0000256" key="5">
    <source>
        <dbReference type="ARBA" id="ARBA00022692"/>
    </source>
</evidence>
<reference evidence="10 11" key="1">
    <citation type="submission" date="2023-01" db="EMBL/GenBank/DDBJ databases">
        <title>Novel diversity within Roseofilum (Cyanobacteria; Desertifilaceae) from marine benthic mats with descriptions of four novel species.</title>
        <authorList>
            <person name="Wang Y."/>
            <person name="Berthold D.E."/>
            <person name="Hu J."/>
            <person name="Lefler F.W."/>
            <person name="Laughinghouse H.D. IV."/>
        </authorList>
    </citation>
    <scope>NUCLEOTIDE SEQUENCE [LARGE SCALE GENOMIC DNA]</scope>
    <source>
        <strain evidence="10 11">BLCC-M114</strain>
    </source>
</reference>
<evidence type="ECO:0000256" key="8">
    <source>
        <dbReference type="SAM" id="Phobius"/>
    </source>
</evidence>
<name>A0ABT7BD70_9CYAN</name>
<dbReference type="Proteomes" id="UP001235849">
    <property type="component" value="Unassembled WGS sequence"/>
</dbReference>
<proteinExistence type="inferred from homology"/>
<accession>A0ABT7BD70</accession>
<feature type="transmembrane region" description="Helical" evidence="8">
    <location>
        <begin position="178"/>
        <end position="197"/>
    </location>
</feature>
<dbReference type="EMBL" id="JAQOSO010000119">
    <property type="protein sequence ID" value="MDJ1177129.1"/>
    <property type="molecule type" value="Genomic_DNA"/>
</dbReference>
<feature type="transmembrane region" description="Helical" evidence="8">
    <location>
        <begin position="209"/>
        <end position="230"/>
    </location>
</feature>
<comment type="similarity">
    <text evidence="2">Belongs to the EamA transporter family.</text>
</comment>
<feature type="domain" description="EamA" evidence="9">
    <location>
        <begin position="7"/>
        <end position="139"/>
    </location>
</feature>
<evidence type="ECO:0000256" key="1">
    <source>
        <dbReference type="ARBA" id="ARBA00004651"/>
    </source>
</evidence>
<keyword evidence="4" id="KW-1003">Cell membrane</keyword>
<gene>
    <name evidence="10" type="primary">rarD</name>
    <name evidence="10" type="ORF">PMG25_23840</name>
</gene>
<evidence type="ECO:0000256" key="2">
    <source>
        <dbReference type="ARBA" id="ARBA00007362"/>
    </source>
</evidence>
<keyword evidence="6 8" id="KW-1133">Transmembrane helix</keyword>
<organism evidence="10 11">
    <name type="scientific">Roseofilum capinflatum BLCC-M114</name>
    <dbReference type="NCBI Taxonomy" id="3022440"/>
    <lineage>
        <taxon>Bacteria</taxon>
        <taxon>Bacillati</taxon>
        <taxon>Cyanobacteriota</taxon>
        <taxon>Cyanophyceae</taxon>
        <taxon>Desertifilales</taxon>
        <taxon>Desertifilaceae</taxon>
        <taxon>Roseofilum</taxon>
        <taxon>Roseofilum capinflatum</taxon>
    </lineage>
</organism>
<feature type="transmembrane region" description="Helical" evidence="8">
    <location>
        <begin position="103"/>
        <end position="120"/>
    </location>
</feature>
<keyword evidence="3" id="KW-0813">Transport</keyword>
<keyword evidence="5 8" id="KW-0812">Transmembrane</keyword>
<evidence type="ECO:0000256" key="3">
    <source>
        <dbReference type="ARBA" id="ARBA00022448"/>
    </source>
</evidence>
<feature type="transmembrane region" description="Helical" evidence="8">
    <location>
        <begin position="7"/>
        <end position="26"/>
    </location>
</feature>
<feature type="transmembrane region" description="Helical" evidence="8">
    <location>
        <begin position="127"/>
        <end position="143"/>
    </location>
</feature>
<dbReference type="InterPro" id="IPR000620">
    <property type="entry name" value="EamA_dom"/>
</dbReference>
<feature type="transmembrane region" description="Helical" evidence="8">
    <location>
        <begin position="42"/>
        <end position="60"/>
    </location>
</feature>
<feature type="transmembrane region" description="Helical" evidence="8">
    <location>
        <begin position="72"/>
        <end position="91"/>
    </location>
</feature>